<feature type="region of interest" description="Disordered" evidence="1">
    <location>
        <begin position="74"/>
        <end position="189"/>
    </location>
</feature>
<feature type="region of interest" description="Disordered" evidence="1">
    <location>
        <begin position="1042"/>
        <end position="1074"/>
    </location>
</feature>
<feature type="compositionally biased region" description="Polar residues" evidence="1">
    <location>
        <begin position="2281"/>
        <end position="2293"/>
    </location>
</feature>
<feature type="region of interest" description="Disordered" evidence="1">
    <location>
        <begin position="2038"/>
        <end position="2119"/>
    </location>
</feature>
<sequence length="2679" mass="291035">MVGRRSTLLVTKRSLRNSDSRPGKRPRRIVQPKVLDDTVGMSRREEQELNKALYASLQDSRRSRSMPILQCISSSSISSSSHETSISSHQSNGGRSPHKASYKSTRHSTGNHKSEKLSLSKRRSFPSSTLSPKRLLRRTGSQRQTSSSTSTPSSTPTRGISHLASVNVDESSKDSVRSSSSSVNGSKSYFDRKIHAQRKFAQGCSLPGTPTSTPAKSINTPVKLLSSRIPKTEDFLTFLCLRGSPILPAHLDFFNFSREEMPLRDEGPRPSSSAGTKAKRQRESTPDSSSSSVANDEVAEAAGVSTPPLAGRTSSLLAKHSAARASAGTPETARGIVSLRQGLQRKVSTSSSSSSSPSLARFPISVSSSPSRLHPVSGLTNTPPSRYRNKFYFTPEKSPSPSKASGVLPGEFTPPSLMSSARSARSSSYFGSVGKFSPLVCCPSSKLGTSSSSSSLDLSARGISSSSTSSSSSSRGPSAVHSSIHRKRTSSALSGRSPNKVTASHHSLLPASPPGLGVSKRCRLAPQGCLSSSSPSLTHSPSPPPSSSSSSSPEPQIDLTSCDLTPSAVSSIDHTFPSVSTSLASSICALPEPSTRFAHRENITDAEKYFVEAVREDPPLNEHHNYCTSKPCAHTTGSLSASESNCGHAVSRTPHTACLDSDSLSSFTFSHPLTHCPPSHKHHCNASRATNCNHSKSSCQDFHSPNSLCSLHACGKTYSGGVNTNSSFLLHENRCDCRSSLVHDCFHNDPMLRGCASYDNSVRRVSCSSCQYCLCACRRPQSSYVHESCPSNSVNKPAELIDALSSLLDREYPLPSATEIENILGSEYCISNNDTSVIDEGNEDCEVGFDSFGNEGLGDRELDLVDVDIEAKVDHVQRIAFDDRGMDLFPVTNAENVESAGELIEDQSLKNVGRRKNKRREDTHHRHRRKKKKEELERKRKREKRYCLVKEVPKLKIRIVRRMGEVTHTVQKFKGKRSENYKAKDFQGEFVKMLKADGVAYSVSSALDDNDKYIECKEDGFGLGDHGTEMSGVLRRKTLSPNTISEETHTPQFGENSAPKENRSFNIGTENLSSQREERTVLDNNCFLVKNQDMTQLPFSDKDVHKKSKHLWQKSRKVLKKSTKLADSIVLRDRVISAFAKFNRKETIESSLQVTRENGGIGPGFEDDSTSTVDKDDSLSGEADTAHKAEEKDLSKESPGKEEDELKDDKQNFFDFSFQETKACPDGTCVAVNNGDDAQLTKDENGTGETIWKTSAISQKSVVPCEQGEVPSVSVEVCKERGCEFLIQHSRESQNAQQSSTYSTCPCTVVKTSTSYPSGDSSPDGNQVLKKSENQVNMAKDKDFAPRTVFLSSEATDQSGIGSGGCGDRAGDEKGTQTVNRDCEDDEQKQQNVKEGMEDLVLNSNSRGQVGKANTPKTRKVCECGCVLSNHVEPPCSDEQTQGQADVKVESFAAVPPSLHSCLDTVHPLQTDVIKSSSPKHVSVQTDNDLNQSNVSTNSCREETKVIIELDDIEDNNVEDNCSSKLLDERNNICVKRDQANQTDPTGSFDGKRVSNCSVESCSISDITTQQLNKATQAENIRCSGVETSPVSEDSVKSSEKGSQSSGSSQLSCKSKDSQVQTDLSCQTDSSEADSSLCKDSPLDFSMKRLSDCSLNSSNKNNSSSVNEQLDESCKVMEEVIILDDKMEELNVAISCSNGKDDVFHAQLQSSSDFVIDLSLSGRSFISSSGSSGSSRSSSSSSSTGSNSSLEHMELFELTQPHIVNAGLAVGLDLATKQRTVETGSRKLNEQTFSTMNDNARKQINCYQGRRSEGEKGKKASGFKDEGCQFFRKRNGALSSYPISPDCPNTRPAADLEEPSDMTVKRIFQNCEGSLAVGRSDLLSGHGTRQNFCPPGEDMVAIASTSCSSTSVVVSSKTTALTGEKFSAAHKKRQIFSNSRSLDDSRKNRPFNCSQASDKRQQAPVPRVFKSQSRRFNIPNPAPAGRRENQEILLHSYGSLNTGQGFALIDGHLQSCEILDKKQITSTSKKNVPCCALSSKGSKPPRCFGDPGSEWHQNTKVEKSGSRRILRDKISNLQSSQSTHESVSLSAHNTDKQSTAVSSATLQRTENSQGKLLTSQSRSDSLCSLKESIYLRNNDPIAPRSSSSVFVQDETLASAARELTTMPGSFQTCQQEFSASQMTSCCVQANCSQSRSYLKVTAPRPFCPITENAKSSFPLCWTGPEIDSSGGVNGVQPSCFLPVASQLPSISQSQDSRPVPQDIFVNQSIAQRRDPGESSMRLRNSDGSVSYQPQWDSPGASYDFLQNFNNRNCNKLLQASKSFVIPENAVSVSDGIGSGSDVWASFSPLSDVRSSPEFFVPSPPETFASSFSHSEYPQLNPDVSIGKSACTVSQGNFQPQPPKSFSSRGKKNVERRKKDNVNQKVRKKQKFQDNKSAVESCANTCLSLNDTSQPEDLSSSSATFSSSSSTSNSPLVTTCPSKEPVVELSKCTATSSYSESTPHTRSPFPVSLSCSVPNMAVLDFPSLQGVELNSQRLGLLGALQDDAKEDNDENVLDVIMEELNAQIALLKNEIVRENQHVTFSSESGTTSGELLHTWQGPSQEALSSIQSTIAKNAGEDVFLSNNKKNVSKIVQSFDKLCEGMTQSSNDRACWPQESLNMKEPVVCIEICSDTEYDVL</sequence>
<feature type="compositionally biased region" description="Basic and acidic residues" evidence="1">
    <location>
        <begin position="1173"/>
        <end position="1201"/>
    </location>
</feature>
<feature type="compositionally biased region" description="Polar residues" evidence="1">
    <location>
        <begin position="1064"/>
        <end position="1074"/>
    </location>
</feature>
<dbReference type="RefSeq" id="XP_012942118.1">
    <property type="nucleotide sequence ID" value="XM_013086664.2"/>
</dbReference>
<dbReference type="GeneID" id="101847754"/>
<feature type="compositionally biased region" description="Polar residues" evidence="1">
    <location>
        <begin position="2075"/>
        <end position="2119"/>
    </location>
</feature>
<feature type="region of interest" description="Disordered" evidence="1">
    <location>
        <begin position="1477"/>
        <end position="1496"/>
    </location>
</feature>
<feature type="region of interest" description="Disordered" evidence="1">
    <location>
        <begin position="261"/>
        <end position="411"/>
    </location>
</feature>
<evidence type="ECO:0000256" key="1">
    <source>
        <dbReference type="SAM" id="MobiDB-lite"/>
    </source>
</evidence>
<feature type="region of interest" description="Disordered" evidence="1">
    <location>
        <begin position="1356"/>
        <end position="1390"/>
    </location>
</feature>
<feature type="compositionally biased region" description="Low complexity" evidence="1">
    <location>
        <begin position="74"/>
        <end position="91"/>
    </location>
</feature>
<feature type="compositionally biased region" description="Low complexity" evidence="1">
    <location>
        <begin position="1601"/>
        <end position="1613"/>
    </location>
</feature>
<feature type="region of interest" description="Disordered" evidence="1">
    <location>
        <begin position="1584"/>
        <end position="1616"/>
    </location>
</feature>
<feature type="region of interest" description="Disordered" evidence="1">
    <location>
        <begin position="2271"/>
        <end position="2293"/>
    </location>
</feature>
<feature type="compositionally biased region" description="Basic and acidic residues" evidence="1">
    <location>
        <begin position="2057"/>
        <end position="2074"/>
    </location>
</feature>
<feature type="region of interest" description="Disordered" evidence="1">
    <location>
        <begin position="1153"/>
        <end position="1207"/>
    </location>
</feature>
<accession>A0ABM1A722</accession>
<proteinExistence type="predicted"/>
<feature type="compositionally biased region" description="Low complexity" evidence="1">
    <location>
        <begin position="531"/>
        <end position="540"/>
    </location>
</feature>
<organism evidence="2 3">
    <name type="scientific">Aplysia californica</name>
    <name type="common">California sea hare</name>
    <dbReference type="NCBI Taxonomy" id="6500"/>
    <lineage>
        <taxon>Eukaryota</taxon>
        <taxon>Metazoa</taxon>
        <taxon>Spiralia</taxon>
        <taxon>Lophotrochozoa</taxon>
        <taxon>Mollusca</taxon>
        <taxon>Gastropoda</taxon>
        <taxon>Heterobranchia</taxon>
        <taxon>Euthyneura</taxon>
        <taxon>Tectipleura</taxon>
        <taxon>Aplysiida</taxon>
        <taxon>Aplysioidea</taxon>
        <taxon>Aplysiidae</taxon>
        <taxon>Aplysia</taxon>
    </lineage>
</organism>
<evidence type="ECO:0000313" key="4">
    <source>
        <dbReference type="RefSeq" id="XP_012942118.1"/>
    </source>
</evidence>
<dbReference type="Proteomes" id="UP000694888">
    <property type="component" value="Unplaced"/>
</dbReference>
<feature type="region of interest" description="Disordered" evidence="1">
    <location>
        <begin position="528"/>
        <end position="562"/>
    </location>
</feature>
<evidence type="ECO:0000313" key="3">
    <source>
        <dbReference type="RefSeq" id="XP_012942117.1"/>
    </source>
</evidence>
<feature type="compositionally biased region" description="Low complexity" evidence="1">
    <location>
        <begin position="177"/>
        <end position="188"/>
    </location>
</feature>
<feature type="region of interest" description="Disordered" evidence="1">
    <location>
        <begin position="446"/>
        <end position="516"/>
    </location>
</feature>
<feature type="compositionally biased region" description="Low complexity" evidence="1">
    <location>
        <begin position="446"/>
        <end position="482"/>
    </location>
</feature>
<feature type="compositionally biased region" description="Low complexity" evidence="1">
    <location>
        <begin position="138"/>
        <end position="159"/>
    </location>
</feature>
<feature type="compositionally biased region" description="Basic residues" evidence="1">
    <location>
        <begin position="96"/>
        <end position="110"/>
    </location>
</feature>
<feature type="region of interest" description="Disordered" evidence="1">
    <location>
        <begin position="905"/>
        <end position="938"/>
    </location>
</feature>
<feature type="compositionally biased region" description="Polar residues" evidence="1">
    <location>
        <begin position="1042"/>
        <end position="1055"/>
    </location>
</feature>
<feature type="compositionally biased region" description="Polar residues" evidence="1">
    <location>
        <begin position="2391"/>
        <end position="2407"/>
    </location>
</feature>
<reference evidence="3 4" key="1">
    <citation type="submission" date="2025-05" db="UniProtKB">
        <authorList>
            <consortium name="RefSeq"/>
        </authorList>
    </citation>
    <scope>IDENTIFICATION</scope>
</reference>
<feature type="compositionally biased region" description="Low complexity" evidence="1">
    <location>
        <begin position="2458"/>
        <end position="2473"/>
    </location>
</feature>
<protein>
    <submittedName>
        <fullName evidence="3 4">Uncharacterized protein LOC101847754 isoform X1</fullName>
    </submittedName>
</protein>
<feature type="compositionally biased region" description="Low complexity" evidence="1">
    <location>
        <begin position="348"/>
        <end position="358"/>
    </location>
</feature>
<feature type="region of interest" description="Disordered" evidence="1">
    <location>
        <begin position="1728"/>
        <end position="1748"/>
    </location>
</feature>
<feature type="region of interest" description="Disordered" evidence="1">
    <location>
        <begin position="2391"/>
        <end position="2434"/>
    </location>
</feature>
<feature type="region of interest" description="Disordered" evidence="1">
    <location>
        <begin position="2451"/>
        <end position="2478"/>
    </location>
</feature>
<feature type="compositionally biased region" description="Polar residues" evidence="1">
    <location>
        <begin position="490"/>
        <end position="505"/>
    </location>
</feature>
<dbReference type="RefSeq" id="XP_012942117.1">
    <property type="nucleotide sequence ID" value="XM_013086663.2"/>
</dbReference>
<evidence type="ECO:0000313" key="2">
    <source>
        <dbReference type="Proteomes" id="UP000694888"/>
    </source>
</evidence>
<keyword evidence="2" id="KW-1185">Reference proteome</keyword>
<gene>
    <name evidence="3 4" type="primary">LOC101847754</name>
</gene>
<name>A0ABM1A722_APLCA</name>
<feature type="region of interest" description="Disordered" evidence="1">
    <location>
        <begin position="1937"/>
        <end position="1967"/>
    </location>
</feature>